<sequence length="665" mass="74427">MNGTKPPPPIGNDVGEDREGSANSADDSSETGSIPERDNWTNKLDFLLSCIGYAVGLGNIWRFPYLCYKNGGGAFLIPYFLCLLVSGIPMFLLEVSLGQFMSRGCIMSWQICPLFQGVGYATTIVATLCNQYYIVILAWALYYFFKSMTLELPWATCGNTWNTDQCIESKEEGSKVECMNYTVVNGTNYTDYMYALPDEFTEEVNLTNFNETLLPDCADVIGSRVSSVQEFWENKVLQLSGGLDEIGTLVWPLVLCLFLAWVLVYFIVWKGVKSSGKVVYFTATFPYVVLTIMLIRGVTLPGAGTGLLFYLRPDISRLKDAQVWIDAGSQIFYSYAVGFGTLTALGSYNKFHNNCYSLFNLTIDRDTLIVTAFNCCTSLYGGLVIFSVLGFMAYEQDVSVGEVAKAGPGLAFIAYPKAVSLMPAAPFWSFLFFFMILLVGLDSQFVAVEGLLTALVDIFPRQLSGGRRREIFTLVICFAMFLAGLIFVTNGGMYVFKLYDHYSASYPLFLIGAVEAAVIAWVYGANRFYDNLEYMIGYRPFIWFKICWQFLIPLVALGILVFALVKHEPMEYNGYSYPLWGTLIGWALSVLSVILIPITCCVLLLRSKGSLRERWCILTTPRLKPHQMRPTTDTSKDPVNLVSYKEYPKEDGSLSEKERLELGLG</sequence>
<dbReference type="PRINTS" id="PR00176">
    <property type="entry name" value="NANEUSMPORT"/>
</dbReference>
<feature type="transmembrane region" description="Helical" evidence="10">
    <location>
        <begin position="508"/>
        <end position="529"/>
    </location>
</feature>
<feature type="binding site" evidence="6">
    <location>
        <position position="443"/>
    </location>
    <ligand>
        <name>Na(+)</name>
        <dbReference type="ChEBI" id="CHEBI:29101"/>
        <label>1</label>
    </ligand>
</feature>
<keyword evidence="8" id="KW-0769">Symport</keyword>
<dbReference type="OrthoDB" id="6581954at2759"/>
<dbReference type="RefSeq" id="XP_038054202.1">
    <property type="nucleotide sequence ID" value="XM_038198274.1"/>
</dbReference>
<dbReference type="PANTHER" id="PTHR11616">
    <property type="entry name" value="SODIUM/CHLORIDE DEPENDENT TRANSPORTER"/>
    <property type="match status" value="1"/>
</dbReference>
<reference evidence="11" key="1">
    <citation type="submission" date="2022-11" db="UniProtKB">
        <authorList>
            <consortium name="EnsemblMetazoa"/>
        </authorList>
    </citation>
    <scope>IDENTIFICATION</scope>
</reference>
<keyword evidence="6" id="KW-0915">Sodium</keyword>
<dbReference type="InterPro" id="IPR000175">
    <property type="entry name" value="Na/ntran_symport"/>
</dbReference>
<feature type="transmembrane region" description="Helical" evidence="10">
    <location>
        <begin position="583"/>
        <end position="605"/>
    </location>
</feature>
<dbReference type="SUPFAM" id="SSF161070">
    <property type="entry name" value="SNF-like"/>
    <property type="match status" value="1"/>
</dbReference>
<comment type="subcellular location">
    <subcellularLocation>
        <location evidence="1">Membrane</location>
        <topology evidence="1">Multi-pass membrane protein</topology>
    </subcellularLocation>
</comment>
<evidence type="ECO:0000256" key="9">
    <source>
        <dbReference type="SAM" id="MobiDB-lite"/>
    </source>
</evidence>
<comment type="similarity">
    <text evidence="8">Belongs to the sodium:neurotransmitter symporter (SNF) (TC 2.A.22) family.</text>
</comment>
<feature type="transmembrane region" description="Helical" evidence="10">
    <location>
        <begin position="118"/>
        <end position="145"/>
    </location>
</feature>
<dbReference type="CDD" id="cd11496">
    <property type="entry name" value="SLC6sbd-TauT-like"/>
    <property type="match status" value="1"/>
</dbReference>
<proteinExistence type="inferred from homology"/>
<feature type="transmembrane region" description="Helical" evidence="10">
    <location>
        <begin position="368"/>
        <end position="394"/>
    </location>
</feature>
<evidence type="ECO:0000256" key="7">
    <source>
        <dbReference type="PIRSR" id="PIRSR600175-2"/>
    </source>
</evidence>
<evidence type="ECO:0000256" key="4">
    <source>
        <dbReference type="ARBA" id="ARBA00022989"/>
    </source>
</evidence>
<feature type="transmembrane region" description="Helical" evidence="10">
    <location>
        <begin position="46"/>
        <end position="64"/>
    </location>
</feature>
<feature type="compositionally biased region" description="Pro residues" evidence="9">
    <location>
        <begin position="1"/>
        <end position="10"/>
    </location>
</feature>
<accession>A0A913ZRB3</accession>
<keyword evidence="12" id="KW-1185">Reference proteome</keyword>
<evidence type="ECO:0000256" key="2">
    <source>
        <dbReference type="ARBA" id="ARBA00022448"/>
    </source>
</evidence>
<feature type="transmembrane region" description="Helical" evidence="10">
    <location>
        <begin position="331"/>
        <end position="348"/>
    </location>
</feature>
<keyword evidence="7" id="KW-1015">Disulfide bond</keyword>
<evidence type="ECO:0000256" key="5">
    <source>
        <dbReference type="ARBA" id="ARBA00023136"/>
    </source>
</evidence>
<dbReference type="GO" id="GO:0046872">
    <property type="term" value="F:metal ion binding"/>
    <property type="evidence" value="ECO:0007669"/>
    <property type="project" value="UniProtKB-KW"/>
</dbReference>
<evidence type="ECO:0000256" key="6">
    <source>
        <dbReference type="PIRSR" id="PIRSR600175-1"/>
    </source>
</evidence>
<dbReference type="Pfam" id="PF00209">
    <property type="entry name" value="SNF"/>
    <property type="match status" value="1"/>
</dbReference>
<feature type="binding site" evidence="6">
    <location>
        <position position="52"/>
    </location>
    <ligand>
        <name>Na(+)</name>
        <dbReference type="ChEBI" id="CHEBI:29101"/>
        <label>1</label>
    </ligand>
</feature>
<organism evidence="11 12">
    <name type="scientific">Patiria miniata</name>
    <name type="common">Bat star</name>
    <name type="synonym">Asterina miniata</name>
    <dbReference type="NCBI Taxonomy" id="46514"/>
    <lineage>
        <taxon>Eukaryota</taxon>
        <taxon>Metazoa</taxon>
        <taxon>Echinodermata</taxon>
        <taxon>Eleutherozoa</taxon>
        <taxon>Asterozoa</taxon>
        <taxon>Asteroidea</taxon>
        <taxon>Valvatacea</taxon>
        <taxon>Valvatida</taxon>
        <taxon>Asterinidae</taxon>
        <taxon>Patiria</taxon>
    </lineage>
</organism>
<feature type="binding site" evidence="6">
    <location>
        <position position="55"/>
    </location>
    <ligand>
        <name>Na(+)</name>
        <dbReference type="ChEBI" id="CHEBI:29101"/>
        <label>1</label>
    </ligand>
</feature>
<dbReference type="PROSITE" id="PS00754">
    <property type="entry name" value="NA_NEUROTRAN_SYMP_2"/>
    <property type="match status" value="1"/>
</dbReference>
<feature type="compositionally biased region" description="Polar residues" evidence="9">
    <location>
        <begin position="21"/>
        <end position="32"/>
    </location>
</feature>
<protein>
    <recommendedName>
        <fullName evidence="8">Transporter</fullName>
    </recommendedName>
</protein>
<feature type="region of interest" description="Disordered" evidence="9">
    <location>
        <begin position="1"/>
        <end position="36"/>
    </location>
</feature>
<keyword evidence="4 10" id="KW-1133">Transmembrane helix</keyword>
<dbReference type="Proteomes" id="UP000887568">
    <property type="component" value="Unplaced"/>
</dbReference>
<keyword evidence="3 8" id="KW-0812">Transmembrane</keyword>
<evidence type="ECO:0000256" key="8">
    <source>
        <dbReference type="RuleBase" id="RU003732"/>
    </source>
</evidence>
<evidence type="ECO:0000256" key="3">
    <source>
        <dbReference type="ARBA" id="ARBA00022692"/>
    </source>
</evidence>
<feature type="transmembrane region" description="Helical" evidence="10">
    <location>
        <begin position="280"/>
        <end position="311"/>
    </location>
</feature>
<feature type="transmembrane region" description="Helical" evidence="10">
    <location>
        <begin position="541"/>
        <end position="563"/>
    </location>
</feature>
<evidence type="ECO:0000313" key="12">
    <source>
        <dbReference type="Proteomes" id="UP000887568"/>
    </source>
</evidence>
<keyword evidence="2 8" id="KW-0813">Transport</keyword>
<feature type="binding site" evidence="6">
    <location>
        <position position="59"/>
    </location>
    <ligand>
        <name>Na(+)</name>
        <dbReference type="ChEBI" id="CHEBI:29101"/>
        <label>1</label>
    </ligand>
</feature>
<evidence type="ECO:0000313" key="11">
    <source>
        <dbReference type="EnsemblMetazoa" id="XP_038054202.1"/>
    </source>
</evidence>
<dbReference type="GO" id="GO:0005332">
    <property type="term" value="F:gamma-aminobutyric acid:sodium:chloride symporter activity"/>
    <property type="evidence" value="ECO:0007669"/>
    <property type="project" value="TreeGrafter"/>
</dbReference>
<keyword evidence="5 10" id="KW-0472">Membrane</keyword>
<dbReference type="GeneID" id="119726544"/>
<dbReference type="EnsemblMetazoa" id="XM_038198274.1">
    <property type="protein sequence ID" value="XP_038054202.1"/>
    <property type="gene ID" value="LOC119726544"/>
</dbReference>
<dbReference type="OMA" id="MARGCIM"/>
<keyword evidence="6" id="KW-0479">Metal-binding</keyword>
<evidence type="ECO:0000256" key="10">
    <source>
        <dbReference type="SAM" id="Phobius"/>
    </source>
</evidence>
<dbReference type="RefSeq" id="XP_038054200.1">
    <property type="nucleotide sequence ID" value="XM_038198272.1"/>
</dbReference>
<dbReference type="PROSITE" id="PS00610">
    <property type="entry name" value="NA_NEUROTRAN_SYMP_1"/>
    <property type="match status" value="1"/>
</dbReference>
<feature type="binding site" evidence="6">
    <location>
        <position position="374"/>
    </location>
    <ligand>
        <name>Na(+)</name>
        <dbReference type="ChEBI" id="CHEBI:29101"/>
        <label>1</label>
    </ligand>
</feature>
<feature type="binding site" evidence="6">
    <location>
        <position position="54"/>
    </location>
    <ligand>
        <name>Na(+)</name>
        <dbReference type="ChEBI" id="CHEBI:29101"/>
        <label>1</label>
    </ligand>
</feature>
<name>A0A913ZRB3_PATMI</name>
<feature type="binding site" evidence="6">
    <location>
        <position position="442"/>
    </location>
    <ligand>
        <name>Na(+)</name>
        <dbReference type="ChEBI" id="CHEBI:29101"/>
        <label>1</label>
    </ligand>
</feature>
<dbReference type="PROSITE" id="PS50267">
    <property type="entry name" value="NA_NEUROTRAN_SYMP_3"/>
    <property type="match status" value="1"/>
</dbReference>
<feature type="transmembrane region" description="Helical" evidence="10">
    <location>
        <begin position="471"/>
        <end position="496"/>
    </location>
</feature>
<feature type="binding site" evidence="6">
    <location>
        <position position="334"/>
    </location>
    <ligand>
        <name>Na(+)</name>
        <dbReference type="ChEBI" id="CHEBI:29101"/>
        <label>1</label>
    </ligand>
</feature>
<dbReference type="GO" id="GO:0005886">
    <property type="term" value="C:plasma membrane"/>
    <property type="evidence" value="ECO:0007669"/>
    <property type="project" value="TreeGrafter"/>
</dbReference>
<feature type="transmembrane region" description="Helical" evidence="10">
    <location>
        <begin position="249"/>
        <end position="268"/>
    </location>
</feature>
<dbReference type="InterPro" id="IPR037272">
    <property type="entry name" value="SNS_sf"/>
</dbReference>
<dbReference type="AlphaFoldDB" id="A0A913ZRB3"/>
<feature type="transmembrane region" description="Helical" evidence="10">
    <location>
        <begin position="76"/>
        <end position="97"/>
    </location>
</feature>
<evidence type="ECO:0000256" key="1">
    <source>
        <dbReference type="ARBA" id="ARBA00004141"/>
    </source>
</evidence>
<dbReference type="PANTHER" id="PTHR11616:SF325">
    <property type="entry name" value="TRANSPORTER"/>
    <property type="match status" value="1"/>
</dbReference>
<feature type="disulfide bond" evidence="7">
    <location>
        <begin position="157"/>
        <end position="166"/>
    </location>
</feature>
<dbReference type="EnsemblMetazoa" id="XM_038198272.1">
    <property type="protein sequence ID" value="XP_038054200.1"/>
    <property type="gene ID" value="LOC119726544"/>
</dbReference>
<feature type="transmembrane region" description="Helical" evidence="10">
    <location>
        <begin position="430"/>
        <end position="459"/>
    </location>
</feature>